<name>A0A1H1RCD3_9MICO</name>
<reference evidence="2" key="1">
    <citation type="submission" date="2016-10" db="EMBL/GenBank/DDBJ databases">
        <authorList>
            <person name="Varghese N."/>
            <person name="Submissions S."/>
        </authorList>
    </citation>
    <scope>NUCLEOTIDE SEQUENCE [LARGE SCALE GENOMIC DNA]</scope>
    <source>
        <strain evidence="2">DSM 23676</strain>
    </source>
</reference>
<evidence type="ECO:0000313" key="2">
    <source>
        <dbReference type="Proteomes" id="UP000199597"/>
    </source>
</evidence>
<dbReference type="AlphaFoldDB" id="A0A1H1RCD3"/>
<keyword evidence="2" id="KW-1185">Reference proteome</keyword>
<dbReference type="EMBL" id="LT629766">
    <property type="protein sequence ID" value="SDS33345.1"/>
    <property type="molecule type" value="Genomic_DNA"/>
</dbReference>
<accession>A0A1H1RCD3</accession>
<dbReference type="RefSeq" id="WP_269457676.1">
    <property type="nucleotide sequence ID" value="NZ_LT629766.1"/>
</dbReference>
<gene>
    <name evidence="1" type="ORF">SAMN04489752_1482</name>
</gene>
<sequence length="43" mass="5026">MTDDNQNDHKAAAELFAEWFEDNIKTDNITDQFFTTETEAEDN</sequence>
<evidence type="ECO:0000313" key="1">
    <source>
        <dbReference type="EMBL" id="SDS33345.1"/>
    </source>
</evidence>
<proteinExistence type="predicted"/>
<organism evidence="1 2">
    <name type="scientific">Brevibacterium siliguriense</name>
    <dbReference type="NCBI Taxonomy" id="1136497"/>
    <lineage>
        <taxon>Bacteria</taxon>
        <taxon>Bacillati</taxon>
        <taxon>Actinomycetota</taxon>
        <taxon>Actinomycetes</taxon>
        <taxon>Micrococcales</taxon>
        <taxon>Brevibacteriaceae</taxon>
        <taxon>Brevibacterium</taxon>
    </lineage>
</organism>
<dbReference type="Proteomes" id="UP000199597">
    <property type="component" value="Chromosome I"/>
</dbReference>
<protein>
    <submittedName>
        <fullName evidence="1">Uncharacterized protein</fullName>
    </submittedName>
</protein>
<dbReference type="STRING" id="1136497.SAMN04489752_1482"/>